<organism evidence="1">
    <name type="scientific">Amphora coffeiformis</name>
    <dbReference type="NCBI Taxonomy" id="265554"/>
    <lineage>
        <taxon>Eukaryota</taxon>
        <taxon>Sar</taxon>
        <taxon>Stramenopiles</taxon>
        <taxon>Ochrophyta</taxon>
        <taxon>Bacillariophyta</taxon>
        <taxon>Bacillariophyceae</taxon>
        <taxon>Bacillariophycidae</taxon>
        <taxon>Thalassiophysales</taxon>
        <taxon>Catenulaceae</taxon>
        <taxon>Amphora</taxon>
    </lineage>
</organism>
<evidence type="ECO:0000313" key="1">
    <source>
        <dbReference type="EMBL" id="CAE0410232.1"/>
    </source>
</evidence>
<protein>
    <submittedName>
        <fullName evidence="1">Uncharacterized protein</fullName>
    </submittedName>
</protein>
<accession>A0A7S3L846</accession>
<gene>
    <name evidence="1" type="ORF">ACOF00016_LOCUS7760</name>
</gene>
<sequence length="145" mass="17539">MRTREEQQSDPYPTTVEIHCLNQFLMEDWDEEWDRISEELEEQDIPVPEGYYEIQKQILDLHQDMSVVEILESEEDDDGEMWYTIIDVEEQKIHPGMPRYALMFADKPYSTDIFLDNVFRHDMRVPDSLFPQTWKNRQAAKYQNM</sequence>
<name>A0A7S3L846_9STRA</name>
<reference evidence="1" key="1">
    <citation type="submission" date="2021-01" db="EMBL/GenBank/DDBJ databases">
        <authorList>
            <person name="Corre E."/>
            <person name="Pelletier E."/>
            <person name="Niang G."/>
            <person name="Scheremetjew M."/>
            <person name="Finn R."/>
            <person name="Kale V."/>
            <person name="Holt S."/>
            <person name="Cochrane G."/>
            <person name="Meng A."/>
            <person name="Brown T."/>
            <person name="Cohen L."/>
        </authorList>
    </citation>
    <scope>NUCLEOTIDE SEQUENCE</scope>
    <source>
        <strain evidence="1">CCMP127</strain>
    </source>
</reference>
<dbReference type="EMBL" id="HBIM01009171">
    <property type="protein sequence ID" value="CAE0410232.1"/>
    <property type="molecule type" value="Transcribed_RNA"/>
</dbReference>
<proteinExistence type="predicted"/>
<dbReference type="AlphaFoldDB" id="A0A7S3L846"/>